<organism evidence="2 5">
    <name type="scientific">Didymodactylos carnosus</name>
    <dbReference type="NCBI Taxonomy" id="1234261"/>
    <lineage>
        <taxon>Eukaryota</taxon>
        <taxon>Metazoa</taxon>
        <taxon>Spiralia</taxon>
        <taxon>Gnathifera</taxon>
        <taxon>Rotifera</taxon>
        <taxon>Eurotatoria</taxon>
        <taxon>Bdelloidea</taxon>
        <taxon>Philodinida</taxon>
        <taxon>Philodinidae</taxon>
        <taxon>Didymodactylos</taxon>
    </lineage>
</organism>
<dbReference type="Proteomes" id="UP000663829">
    <property type="component" value="Unassembled WGS sequence"/>
</dbReference>
<evidence type="ECO:0000313" key="2">
    <source>
        <dbReference type="EMBL" id="CAF1321968.1"/>
    </source>
</evidence>
<dbReference type="EMBL" id="CAJNOQ010013451">
    <property type="protein sequence ID" value="CAF1321968.1"/>
    <property type="molecule type" value="Genomic_DNA"/>
</dbReference>
<dbReference type="EMBL" id="CAJOBA010005009">
    <property type="protein sequence ID" value="CAF3730221.1"/>
    <property type="molecule type" value="Genomic_DNA"/>
</dbReference>
<dbReference type="EMBL" id="CAJNOK010005003">
    <property type="protein sequence ID" value="CAF0957088.1"/>
    <property type="molecule type" value="Genomic_DNA"/>
</dbReference>
<gene>
    <name evidence="2" type="ORF">GPM918_LOCUS29518</name>
    <name evidence="1" type="ORF">OVA965_LOCUS12439</name>
    <name evidence="4" type="ORF">SRO942_LOCUS30102</name>
    <name evidence="3" type="ORF">TMI583_LOCUS12445</name>
</gene>
<evidence type="ECO:0000313" key="4">
    <source>
        <dbReference type="EMBL" id="CAF4168521.1"/>
    </source>
</evidence>
<evidence type="ECO:0000313" key="1">
    <source>
        <dbReference type="EMBL" id="CAF0957088.1"/>
    </source>
</evidence>
<dbReference type="AlphaFoldDB" id="A0A815F0Q3"/>
<dbReference type="Proteomes" id="UP000682733">
    <property type="component" value="Unassembled WGS sequence"/>
</dbReference>
<evidence type="ECO:0000313" key="5">
    <source>
        <dbReference type="Proteomes" id="UP000663829"/>
    </source>
</evidence>
<name>A0A815F0Q3_9BILA</name>
<accession>A0A815F0Q3</accession>
<dbReference type="EMBL" id="CAJOBC010048181">
    <property type="protein sequence ID" value="CAF4168521.1"/>
    <property type="molecule type" value="Genomic_DNA"/>
</dbReference>
<sequence>MKNLVIAQLLDFHCCNPVEGSNDDIVDDFIGKLFDPTRESFKLEDFVRHRPSSPTVKIPVTMTDQSPFDLNEYLTLMKNVQIHFVVLPNSLALRGYCGRESIYINYTYFFSKYMIINSQQNRDILCLDLITTALHEYVHELIRLKRNNLNFSTPFDSHSKEQEAGRAVELKLFKCCPNWSYIVMSKTLDMHGIRNILNCLLTNEPIIMPEIPVEYH</sequence>
<protein>
    <submittedName>
        <fullName evidence="2">Uncharacterized protein</fullName>
    </submittedName>
</protein>
<evidence type="ECO:0000313" key="3">
    <source>
        <dbReference type="EMBL" id="CAF3730221.1"/>
    </source>
</evidence>
<reference evidence="2" key="1">
    <citation type="submission" date="2021-02" db="EMBL/GenBank/DDBJ databases">
        <authorList>
            <person name="Nowell W R."/>
        </authorList>
    </citation>
    <scope>NUCLEOTIDE SEQUENCE</scope>
</reference>
<dbReference type="Proteomes" id="UP000677228">
    <property type="component" value="Unassembled WGS sequence"/>
</dbReference>
<comment type="caution">
    <text evidence="2">The sequence shown here is derived from an EMBL/GenBank/DDBJ whole genome shotgun (WGS) entry which is preliminary data.</text>
</comment>
<keyword evidence="5" id="KW-1185">Reference proteome</keyword>
<proteinExistence type="predicted"/>
<dbReference type="Proteomes" id="UP000681722">
    <property type="component" value="Unassembled WGS sequence"/>
</dbReference>